<keyword evidence="1" id="KW-0732">Signal</keyword>
<dbReference type="AlphaFoldDB" id="W9C270"/>
<dbReference type="HOGENOM" id="CLU_2347908_0_0_1"/>
<name>W9C270_SCLBF</name>
<feature type="signal peptide" evidence="1">
    <location>
        <begin position="1"/>
        <end position="17"/>
    </location>
</feature>
<dbReference type="OrthoDB" id="10451774at2759"/>
<dbReference type="EMBL" id="AYSA01000719">
    <property type="protein sequence ID" value="ESZ89991.1"/>
    <property type="molecule type" value="Genomic_DNA"/>
</dbReference>
<evidence type="ECO:0000256" key="1">
    <source>
        <dbReference type="SAM" id="SignalP"/>
    </source>
</evidence>
<reference evidence="2 3" key="1">
    <citation type="journal article" date="2014" name="Genome Announc.">
        <title>Draft genome sequence of Sclerotinia borealis, a psychrophilic plant pathogenic fungus.</title>
        <authorList>
            <person name="Mardanov A.V."/>
            <person name="Beletsky A.V."/>
            <person name="Kadnikov V.V."/>
            <person name="Ignatov A.N."/>
            <person name="Ravin N.V."/>
        </authorList>
    </citation>
    <scope>NUCLEOTIDE SEQUENCE [LARGE SCALE GENOMIC DNA]</scope>
    <source>
        <strain evidence="3">F-4157</strain>
    </source>
</reference>
<sequence>MLSVLQISLLLLAASRALYKPQLSWRDHEPAPQRLKISNNLDPSDQWCHGKRQHSRILEDNTQMAAGVMGAIVQSVITATGVKEIAEVSRLGIINDT</sequence>
<feature type="chain" id="PRO_5004918213" evidence="1">
    <location>
        <begin position="18"/>
        <end position="97"/>
    </location>
</feature>
<comment type="caution">
    <text evidence="2">The sequence shown here is derived from an EMBL/GenBank/DDBJ whole genome shotgun (WGS) entry which is preliminary data.</text>
</comment>
<proteinExistence type="predicted"/>
<gene>
    <name evidence="2" type="ORF">SBOR_9621</name>
</gene>
<evidence type="ECO:0000313" key="3">
    <source>
        <dbReference type="Proteomes" id="UP000019487"/>
    </source>
</evidence>
<protein>
    <submittedName>
        <fullName evidence="2">Uncharacterized protein</fullName>
    </submittedName>
</protein>
<accession>W9C270</accession>
<dbReference type="Proteomes" id="UP000019487">
    <property type="component" value="Unassembled WGS sequence"/>
</dbReference>
<evidence type="ECO:0000313" key="2">
    <source>
        <dbReference type="EMBL" id="ESZ89991.1"/>
    </source>
</evidence>
<keyword evidence="3" id="KW-1185">Reference proteome</keyword>
<organism evidence="2 3">
    <name type="scientific">Sclerotinia borealis (strain F-4128)</name>
    <dbReference type="NCBI Taxonomy" id="1432307"/>
    <lineage>
        <taxon>Eukaryota</taxon>
        <taxon>Fungi</taxon>
        <taxon>Dikarya</taxon>
        <taxon>Ascomycota</taxon>
        <taxon>Pezizomycotina</taxon>
        <taxon>Leotiomycetes</taxon>
        <taxon>Helotiales</taxon>
        <taxon>Sclerotiniaceae</taxon>
        <taxon>Sclerotinia</taxon>
    </lineage>
</organism>